<dbReference type="AlphaFoldDB" id="A0A511YIZ7"/>
<proteinExistence type="predicted"/>
<name>A0A511YIZ7_9FLAO</name>
<sequence>MKTTPDPLETETVKTGAAPHTMPCTFIKTLVDNYRKNQLMSVKNTLGIDDAHAIHFDLATLKKFISDIESEAQKTDPDATAENLGIRFYYAAYPKAADWDIMANTLIGEECAEKHTLVMVPTIKRDDENGESSCCDFSPVSSGSSGSDKILAMAKGTALTGDLISQNHGTLSPPTTLTSELF</sequence>
<organism evidence="1 2">
    <name type="scientific">Chryseobacterium hagamense</name>
    <dbReference type="NCBI Taxonomy" id="395935"/>
    <lineage>
        <taxon>Bacteria</taxon>
        <taxon>Pseudomonadati</taxon>
        <taxon>Bacteroidota</taxon>
        <taxon>Flavobacteriia</taxon>
        <taxon>Flavobacteriales</taxon>
        <taxon>Weeksellaceae</taxon>
        <taxon>Chryseobacterium group</taxon>
        <taxon>Chryseobacterium</taxon>
    </lineage>
</organism>
<dbReference type="RefSeq" id="WP_146940033.1">
    <property type="nucleotide sequence ID" value="NZ_BJYJ01000002.1"/>
</dbReference>
<keyword evidence="2" id="KW-1185">Reference proteome</keyword>
<dbReference type="Proteomes" id="UP000321863">
    <property type="component" value="Unassembled WGS sequence"/>
</dbReference>
<accession>A0A511YIZ7</accession>
<gene>
    <name evidence="1" type="ORF">CHA01nite_09070</name>
</gene>
<reference evidence="1 2" key="1">
    <citation type="submission" date="2019-07" db="EMBL/GenBank/DDBJ databases">
        <title>Whole genome shotgun sequence of Chryseobacterium hagamense NBRC 105253.</title>
        <authorList>
            <person name="Hosoyama A."/>
            <person name="Uohara A."/>
            <person name="Ohji S."/>
            <person name="Ichikawa N."/>
        </authorList>
    </citation>
    <scope>NUCLEOTIDE SEQUENCE [LARGE SCALE GENOMIC DNA]</scope>
    <source>
        <strain evidence="1 2">NBRC 105253</strain>
    </source>
</reference>
<comment type="caution">
    <text evidence="1">The sequence shown here is derived from an EMBL/GenBank/DDBJ whole genome shotgun (WGS) entry which is preliminary data.</text>
</comment>
<dbReference type="OrthoDB" id="1355945at2"/>
<evidence type="ECO:0000313" key="2">
    <source>
        <dbReference type="Proteomes" id="UP000321863"/>
    </source>
</evidence>
<evidence type="ECO:0000313" key="1">
    <source>
        <dbReference type="EMBL" id="GEN75167.1"/>
    </source>
</evidence>
<protein>
    <submittedName>
        <fullName evidence="1">Uncharacterized protein</fullName>
    </submittedName>
</protein>
<dbReference type="EMBL" id="BJYJ01000002">
    <property type="protein sequence ID" value="GEN75167.1"/>
    <property type="molecule type" value="Genomic_DNA"/>
</dbReference>